<sequence>MKKTLLFIFIFISFHCGKQKIIELPITTKSEKAKEYYKKAIIEWESGGYVEKVAYFDSALVQDPEFVMALLYNDNPNQLLRKEREDKAYSLKEEVTKQEQLILNITKNLNTGNLDDVLMYSQKLTGQNPQSYEAYNNLGFVYELRREFLKSKEAFEKAIDLNRDNYFAYDRLWGQYFSEHGSLKMAPDQEKYVDGGLEYINELIRIRPESGQSYHSKANLYRKIGDFEKAKPFYEKSIQKRKGSSAEGTALIVSGHNYMFSGDFKTAREQYDLAVQKAPIKESKFNLNNYITWSYIFQDDYTGAIKNINKIEKKLDVLGFSGEALLQRKSQLSWQKFVCYAHNQMEAKADSALNKNELYREKRIAIFQDDIMNRNNKTTTLYMKAWRDVLFGRYNTAKDYLNELKQIMEKINSPTAMYDYNNLLGMVALMEGNAEESLESFDKGDPDDTYFLYFKALALRASGDKTGAKKILTDIANTNFSYWQLAIVRTRARTMLESL</sequence>
<dbReference type="SMART" id="SM00028">
    <property type="entry name" value="TPR"/>
    <property type="match status" value="4"/>
</dbReference>
<organism evidence="3">
    <name type="scientific">marine metagenome</name>
    <dbReference type="NCBI Taxonomy" id="408172"/>
    <lineage>
        <taxon>unclassified sequences</taxon>
        <taxon>metagenomes</taxon>
        <taxon>ecological metagenomes</taxon>
    </lineage>
</organism>
<dbReference type="Gene3D" id="1.25.40.10">
    <property type="entry name" value="Tetratricopeptide repeat domain"/>
    <property type="match status" value="3"/>
</dbReference>
<reference evidence="3" key="1">
    <citation type="submission" date="2018-05" db="EMBL/GenBank/DDBJ databases">
        <authorList>
            <person name="Lanie J.A."/>
            <person name="Ng W.-L."/>
            <person name="Kazmierczak K.M."/>
            <person name="Andrzejewski T.M."/>
            <person name="Davidsen T.M."/>
            <person name="Wayne K.J."/>
            <person name="Tettelin H."/>
            <person name="Glass J.I."/>
            <person name="Rusch D."/>
            <person name="Podicherti R."/>
            <person name="Tsui H.-C.T."/>
            <person name="Winkler M.E."/>
        </authorList>
    </citation>
    <scope>NUCLEOTIDE SEQUENCE</scope>
</reference>
<dbReference type="InterPro" id="IPR019734">
    <property type="entry name" value="TPR_rpt"/>
</dbReference>
<protein>
    <recommendedName>
        <fullName evidence="4">Tetratricopeptide repeat-like domain-containing protein</fullName>
    </recommendedName>
</protein>
<dbReference type="EMBL" id="UINC01002372">
    <property type="protein sequence ID" value="SUZ95992.1"/>
    <property type="molecule type" value="Genomic_DNA"/>
</dbReference>
<proteinExistence type="predicted"/>
<name>A0A381RVV1_9ZZZZ</name>
<dbReference type="PANTHER" id="PTHR44943">
    <property type="entry name" value="CELLULOSE SYNTHASE OPERON PROTEIN C"/>
    <property type="match status" value="1"/>
</dbReference>
<evidence type="ECO:0000256" key="2">
    <source>
        <dbReference type="ARBA" id="ARBA00022803"/>
    </source>
</evidence>
<evidence type="ECO:0000256" key="1">
    <source>
        <dbReference type="ARBA" id="ARBA00022737"/>
    </source>
</evidence>
<dbReference type="InterPro" id="IPR011990">
    <property type="entry name" value="TPR-like_helical_dom_sf"/>
</dbReference>
<dbReference type="Pfam" id="PF13181">
    <property type="entry name" value="TPR_8"/>
    <property type="match status" value="2"/>
</dbReference>
<evidence type="ECO:0008006" key="4">
    <source>
        <dbReference type="Google" id="ProtNLM"/>
    </source>
</evidence>
<keyword evidence="1" id="KW-0677">Repeat</keyword>
<accession>A0A381RVV1</accession>
<evidence type="ECO:0000313" key="3">
    <source>
        <dbReference type="EMBL" id="SUZ95992.1"/>
    </source>
</evidence>
<dbReference type="AlphaFoldDB" id="A0A381RVV1"/>
<dbReference type="InterPro" id="IPR051685">
    <property type="entry name" value="Ycf3/AcsC/BcsC/TPR_MFPF"/>
</dbReference>
<gene>
    <name evidence="3" type="ORF">METZ01_LOCUS48846</name>
</gene>
<dbReference type="PANTHER" id="PTHR44943:SF8">
    <property type="entry name" value="TPR REPEAT-CONTAINING PROTEIN MJ0263"/>
    <property type="match status" value="1"/>
</dbReference>
<keyword evidence="2" id="KW-0802">TPR repeat</keyword>
<dbReference type="PROSITE" id="PS50005">
    <property type="entry name" value="TPR"/>
    <property type="match status" value="2"/>
</dbReference>
<dbReference type="SUPFAM" id="SSF48452">
    <property type="entry name" value="TPR-like"/>
    <property type="match status" value="3"/>
</dbReference>